<dbReference type="GO" id="GO:0015976">
    <property type="term" value="P:carbon utilization"/>
    <property type="evidence" value="ECO:0007669"/>
    <property type="project" value="InterPro"/>
</dbReference>
<comment type="function">
    <text evidence="8">Reversible hydration of carbon dioxide.</text>
</comment>
<evidence type="ECO:0000256" key="3">
    <source>
        <dbReference type="ARBA" id="ARBA00022723"/>
    </source>
</evidence>
<dbReference type="InterPro" id="IPR036874">
    <property type="entry name" value="Carbonic_anhydrase_sf"/>
</dbReference>
<sequence length="211" mass="23274">MGLPAALVDGYASFRSGRYAAEQERYHRLGEGSQKPKVMIIACCDSRAAPETIFDAGPGEMFVVRNVANLVPPYTPDGGHHATSAALEFAVMSLGVKHIVVMGHGRCGGIRAAVQDSSPLTHTDFIGSWMRAIKDVTRIVPREAGVNEETHERHIERASIEHSLANLRTFPWIRMKENRKELSLHGVWFDISLGELHAYEEDGAEWDAVKG</sequence>
<organism evidence="9 10">
    <name type="scientific">Aestuariivirga litoralis</name>
    <dbReference type="NCBI Taxonomy" id="2650924"/>
    <lineage>
        <taxon>Bacteria</taxon>
        <taxon>Pseudomonadati</taxon>
        <taxon>Pseudomonadota</taxon>
        <taxon>Alphaproteobacteria</taxon>
        <taxon>Hyphomicrobiales</taxon>
        <taxon>Aestuariivirgaceae</taxon>
        <taxon>Aestuariivirga</taxon>
    </lineage>
</organism>
<proteinExistence type="inferred from homology"/>
<evidence type="ECO:0000256" key="7">
    <source>
        <dbReference type="PIRSR" id="PIRSR601765-1"/>
    </source>
</evidence>
<feature type="binding site" evidence="7">
    <location>
        <position position="43"/>
    </location>
    <ligand>
        <name>Zn(2+)</name>
        <dbReference type="ChEBI" id="CHEBI:29105"/>
    </ligand>
</feature>
<dbReference type="InterPro" id="IPR015892">
    <property type="entry name" value="Carbonic_anhydrase_CS"/>
</dbReference>
<dbReference type="AlphaFoldDB" id="A0A2W2ARE5"/>
<dbReference type="InterPro" id="IPR045066">
    <property type="entry name" value="Beta_CA_cladeB"/>
</dbReference>
<keyword evidence="3 7" id="KW-0479">Metal-binding</keyword>
<protein>
    <recommendedName>
        <fullName evidence="2 8">Carbonic anhydrase</fullName>
        <ecNumber evidence="2 8">4.2.1.1</ecNumber>
    </recommendedName>
    <alternativeName>
        <fullName evidence="8">Carbonate dehydratase</fullName>
    </alternativeName>
</protein>
<dbReference type="EC" id="4.2.1.1" evidence="2 8"/>
<comment type="caution">
    <text evidence="9">The sequence shown here is derived from an EMBL/GenBank/DDBJ whole genome shotgun (WGS) entry which is preliminary data.</text>
</comment>
<dbReference type="RefSeq" id="WP_111196747.1">
    <property type="nucleotide sequence ID" value="NZ_QKVK01000002.1"/>
</dbReference>
<feature type="binding site" evidence="7">
    <location>
        <position position="107"/>
    </location>
    <ligand>
        <name>Zn(2+)</name>
        <dbReference type="ChEBI" id="CHEBI:29105"/>
    </ligand>
</feature>
<dbReference type="SMART" id="SM00947">
    <property type="entry name" value="Pro_CA"/>
    <property type="match status" value="1"/>
</dbReference>
<evidence type="ECO:0000256" key="4">
    <source>
        <dbReference type="ARBA" id="ARBA00022833"/>
    </source>
</evidence>
<dbReference type="InterPro" id="IPR001765">
    <property type="entry name" value="Carbonic_anhydrase"/>
</dbReference>
<dbReference type="SUPFAM" id="SSF53056">
    <property type="entry name" value="beta-carbonic anhydrase, cab"/>
    <property type="match status" value="1"/>
</dbReference>
<evidence type="ECO:0000256" key="2">
    <source>
        <dbReference type="ARBA" id="ARBA00012925"/>
    </source>
</evidence>
<comment type="catalytic activity">
    <reaction evidence="6 8">
        <text>hydrogencarbonate + H(+) = CO2 + H2O</text>
        <dbReference type="Rhea" id="RHEA:10748"/>
        <dbReference type="ChEBI" id="CHEBI:15377"/>
        <dbReference type="ChEBI" id="CHEBI:15378"/>
        <dbReference type="ChEBI" id="CHEBI:16526"/>
        <dbReference type="ChEBI" id="CHEBI:17544"/>
        <dbReference type="EC" id="4.2.1.1"/>
    </reaction>
</comment>
<dbReference type="PROSITE" id="PS00705">
    <property type="entry name" value="PROK_CO2_ANHYDRASE_2"/>
    <property type="match status" value="1"/>
</dbReference>
<dbReference type="GO" id="GO:0004089">
    <property type="term" value="F:carbonate dehydratase activity"/>
    <property type="evidence" value="ECO:0007669"/>
    <property type="project" value="UniProtKB-UniRule"/>
</dbReference>
<dbReference type="Pfam" id="PF00484">
    <property type="entry name" value="Pro_CA"/>
    <property type="match status" value="1"/>
</dbReference>
<dbReference type="PANTHER" id="PTHR11002">
    <property type="entry name" value="CARBONIC ANHYDRASE"/>
    <property type="match status" value="1"/>
</dbReference>
<evidence type="ECO:0000313" key="9">
    <source>
        <dbReference type="EMBL" id="PZF77931.1"/>
    </source>
</evidence>
<comment type="cofactor">
    <cofactor evidence="7">
        <name>Zn(2+)</name>
        <dbReference type="ChEBI" id="CHEBI:29105"/>
    </cofactor>
    <text evidence="7">Binds 1 zinc ion per subunit.</text>
</comment>
<keyword evidence="4 7" id="KW-0862">Zinc</keyword>
<dbReference type="GO" id="GO:0008270">
    <property type="term" value="F:zinc ion binding"/>
    <property type="evidence" value="ECO:0007669"/>
    <property type="project" value="UniProtKB-UniRule"/>
</dbReference>
<evidence type="ECO:0000256" key="5">
    <source>
        <dbReference type="ARBA" id="ARBA00023239"/>
    </source>
</evidence>
<reference evidence="10" key="1">
    <citation type="submission" date="2018-06" db="EMBL/GenBank/DDBJ databases">
        <title>Aestuariibacter litoralis strain KCTC 52945T.</title>
        <authorList>
            <person name="Li X."/>
            <person name="Salam N."/>
            <person name="Li J.-L."/>
            <person name="Chen Y.-M."/>
            <person name="Yang Z.-W."/>
            <person name="Zhang L.-Y."/>
            <person name="Han M.-X."/>
            <person name="Xiao M."/>
            <person name="Li W.-J."/>
        </authorList>
    </citation>
    <scope>NUCLEOTIDE SEQUENCE [LARGE SCALE GENOMIC DNA]</scope>
    <source>
        <strain evidence="10">KCTC 52945</strain>
    </source>
</reference>
<dbReference type="PANTHER" id="PTHR11002:SF76">
    <property type="entry name" value="CARBONIC ANHYDRASE"/>
    <property type="match status" value="1"/>
</dbReference>
<evidence type="ECO:0000256" key="8">
    <source>
        <dbReference type="RuleBase" id="RU003956"/>
    </source>
</evidence>
<dbReference type="CDD" id="cd00884">
    <property type="entry name" value="beta_CA_cladeB"/>
    <property type="match status" value="1"/>
</dbReference>
<name>A0A2W2ARE5_9HYPH</name>
<evidence type="ECO:0000256" key="6">
    <source>
        <dbReference type="ARBA" id="ARBA00048348"/>
    </source>
</evidence>
<comment type="similarity">
    <text evidence="1 8">Belongs to the beta-class carbonic anhydrase family.</text>
</comment>
<evidence type="ECO:0000256" key="1">
    <source>
        <dbReference type="ARBA" id="ARBA00006217"/>
    </source>
</evidence>
<dbReference type="EMBL" id="QKVK01000002">
    <property type="protein sequence ID" value="PZF77931.1"/>
    <property type="molecule type" value="Genomic_DNA"/>
</dbReference>
<feature type="binding site" evidence="7">
    <location>
        <position position="45"/>
    </location>
    <ligand>
        <name>Zn(2+)</name>
        <dbReference type="ChEBI" id="CHEBI:29105"/>
    </ligand>
</feature>
<keyword evidence="10" id="KW-1185">Reference proteome</keyword>
<evidence type="ECO:0000313" key="10">
    <source>
        <dbReference type="Proteomes" id="UP000248795"/>
    </source>
</evidence>
<keyword evidence="5 8" id="KW-0456">Lyase</keyword>
<accession>A0A2W2ARE5</accession>
<feature type="binding site" evidence="7">
    <location>
        <position position="104"/>
    </location>
    <ligand>
        <name>Zn(2+)</name>
        <dbReference type="ChEBI" id="CHEBI:29105"/>
    </ligand>
</feature>
<dbReference type="Proteomes" id="UP000248795">
    <property type="component" value="Unassembled WGS sequence"/>
</dbReference>
<gene>
    <name evidence="9" type="ORF">DK847_05755</name>
</gene>
<dbReference type="Gene3D" id="3.40.1050.10">
    <property type="entry name" value="Carbonic anhydrase"/>
    <property type="match status" value="1"/>
</dbReference>